<evidence type="ECO:0000259" key="1">
    <source>
        <dbReference type="Pfam" id="PF20448"/>
    </source>
</evidence>
<evidence type="ECO:0000313" key="2">
    <source>
        <dbReference type="EMBL" id="KAB4305420.1"/>
    </source>
</evidence>
<dbReference type="AlphaFoldDB" id="A0A0P0ENV2"/>
<evidence type="ECO:0000313" key="3">
    <source>
        <dbReference type="EMBL" id="KAB4453865.1"/>
    </source>
</evidence>
<dbReference type="Proteomes" id="UP000436858">
    <property type="component" value="Unassembled WGS sequence"/>
</dbReference>
<evidence type="ECO:0000313" key="8">
    <source>
        <dbReference type="Proteomes" id="UP000284785"/>
    </source>
</evidence>
<evidence type="ECO:0000313" key="12">
    <source>
        <dbReference type="Proteomes" id="UP001156218"/>
    </source>
</evidence>
<dbReference type="Proteomes" id="UP000284785">
    <property type="component" value="Unassembled WGS sequence"/>
</dbReference>
<feature type="domain" description="DUF6705" evidence="1">
    <location>
        <begin position="1"/>
        <end position="189"/>
    </location>
</feature>
<reference evidence="5" key="4">
    <citation type="submission" date="2022-10" db="EMBL/GenBank/DDBJ databases">
        <title>Human gut microbiome strain richness.</title>
        <authorList>
            <person name="Chen-Liaw A."/>
        </authorList>
    </citation>
    <scope>NUCLEOTIDE SEQUENCE</scope>
    <source>
        <strain evidence="5">1001283st1_A3_1001283B150304_161114</strain>
    </source>
</reference>
<dbReference type="Proteomes" id="UP000440614">
    <property type="component" value="Unassembled WGS sequence"/>
</dbReference>
<dbReference type="EMBL" id="WCRY01000008">
    <property type="protein sequence ID" value="KAB4483002.1"/>
    <property type="molecule type" value="Genomic_DNA"/>
</dbReference>
<reference evidence="7 12" key="3">
    <citation type="submission" date="2021-06" db="EMBL/GenBank/DDBJ databases">
        <title>Interrogation of the integrated mobile genetic elements in gut-associated Bacteroides with a consensus prediction approach.</title>
        <authorList>
            <person name="Campbell D.E."/>
            <person name="Leigh J.R."/>
            <person name="Kim T."/>
            <person name="England W."/>
            <person name="Whitaker R.J."/>
            <person name="Degnan P.H."/>
        </authorList>
    </citation>
    <scope>NUCLEOTIDE SEQUENCE [LARGE SCALE GENOMIC DNA]</scope>
    <source>
        <strain evidence="7 12">WAL8669</strain>
    </source>
</reference>
<protein>
    <recommendedName>
        <fullName evidence="1">DUF6705 domain-containing protein</fullName>
    </recommendedName>
</protein>
<dbReference type="Proteomes" id="UP001156218">
    <property type="component" value="Chromosome"/>
</dbReference>
<dbReference type="EMBL" id="JAQNVG010000018">
    <property type="protein sequence ID" value="MDC2236576.1"/>
    <property type="molecule type" value="Genomic_DNA"/>
</dbReference>
<dbReference type="DNASU" id="1074279"/>
<dbReference type="EMBL" id="QSJP01000015">
    <property type="protein sequence ID" value="RHD86156.1"/>
    <property type="molecule type" value="Genomic_DNA"/>
</dbReference>
<dbReference type="Proteomes" id="UP000460317">
    <property type="component" value="Unassembled WGS sequence"/>
</dbReference>
<name>A0A0P0ENV2_BACT4</name>
<reference evidence="6 8" key="1">
    <citation type="submission" date="2018-08" db="EMBL/GenBank/DDBJ databases">
        <title>A genome reference for cultivated species of the human gut microbiota.</title>
        <authorList>
            <person name="Zou Y."/>
            <person name="Xue W."/>
            <person name="Luo G."/>
        </authorList>
    </citation>
    <scope>NUCLEOTIDE SEQUENCE [LARGE SCALE GENOMIC DNA]</scope>
    <source>
        <strain evidence="6 8">AM30-26</strain>
    </source>
</reference>
<dbReference type="EMBL" id="WCSB01000004">
    <property type="protein sequence ID" value="KAB4453865.1"/>
    <property type="molecule type" value="Genomic_DNA"/>
</dbReference>
<proteinExistence type="predicted"/>
<dbReference type="RefSeq" id="WP_008767364.1">
    <property type="nucleotide sequence ID" value="NZ_BAABXH010000001.1"/>
</dbReference>
<dbReference type="KEGG" id="btho:Btheta7330_00020"/>
<dbReference type="OMA" id="EPDEYTE"/>
<reference evidence="9 10" key="2">
    <citation type="journal article" date="2019" name="Nat. Med.">
        <title>A library of human gut bacterial isolates paired with longitudinal multiomics data enables mechanistic microbiome research.</title>
        <authorList>
            <person name="Poyet M."/>
            <person name="Groussin M."/>
            <person name="Gibbons S.M."/>
            <person name="Avila-Pacheco J."/>
            <person name="Jiang X."/>
            <person name="Kearney S.M."/>
            <person name="Perrotta A.R."/>
            <person name="Berdy B."/>
            <person name="Zhao S."/>
            <person name="Lieberman T.D."/>
            <person name="Swanson P.K."/>
            <person name="Smith M."/>
            <person name="Roesemann S."/>
            <person name="Alexander J.E."/>
            <person name="Rich S.A."/>
            <person name="Livny J."/>
            <person name="Vlamakis H."/>
            <person name="Clish C."/>
            <person name="Bullock K."/>
            <person name="Deik A."/>
            <person name="Scott J."/>
            <person name="Pierce K.A."/>
            <person name="Xavier R.J."/>
            <person name="Alm E.J."/>
        </authorList>
    </citation>
    <scope>NUCLEOTIDE SEQUENCE [LARGE SCALE GENOMIC DNA]</scope>
    <source>
        <strain evidence="4 9">BIOML-A162</strain>
        <strain evidence="3 11">BIOML-A165</strain>
        <strain evidence="2 10">BIOML-A188</strain>
    </source>
</reference>
<gene>
    <name evidence="6" type="ORF">DW780_16810</name>
    <name evidence="4" type="ORF">GAN91_10385</name>
    <name evidence="3" type="ORF">GAN93_06115</name>
    <name evidence="2" type="ORF">GAO51_26070</name>
    <name evidence="7" type="ORF">KQP68_18905</name>
    <name evidence="5" type="ORF">PO127_12575</name>
</gene>
<dbReference type="EMBL" id="WCSY01000037">
    <property type="protein sequence ID" value="KAB4305420.1"/>
    <property type="molecule type" value="Genomic_DNA"/>
</dbReference>
<evidence type="ECO:0000313" key="10">
    <source>
        <dbReference type="Proteomes" id="UP000440614"/>
    </source>
</evidence>
<sequence>MKTFKFILLALVVSNTITAQKNVRPTKNLDSYEGTWIYQKNDIIFKIKLQKGQEAWRNDLINGLYGGYYLSVRGEVLENYMSGFPVYWDFSKDPRPNNMYIWVSNHSLRLDDINPNYVSVWFYDQRKRHFGGKGITGGYIQLLSPTKIRWKLDELTGIWNETEGDESISDAERRPIGFSVPDDVIMTKE</sequence>
<evidence type="ECO:0000313" key="9">
    <source>
        <dbReference type="Proteomes" id="UP000436858"/>
    </source>
</evidence>
<accession>C6IHI0</accession>
<dbReference type="InterPro" id="IPR046551">
    <property type="entry name" value="DUF6705"/>
</dbReference>
<evidence type="ECO:0000313" key="4">
    <source>
        <dbReference type="EMBL" id="KAB4483002.1"/>
    </source>
</evidence>
<organism evidence="2 10">
    <name type="scientific">Bacteroides thetaiotaomicron</name>
    <dbReference type="NCBI Taxonomy" id="818"/>
    <lineage>
        <taxon>Bacteria</taxon>
        <taxon>Pseudomonadati</taxon>
        <taxon>Bacteroidota</taxon>
        <taxon>Bacteroidia</taxon>
        <taxon>Bacteroidales</taxon>
        <taxon>Bacteroidaceae</taxon>
        <taxon>Bacteroides</taxon>
    </lineage>
</organism>
<accession>A0A0P0ENV2</accession>
<evidence type="ECO:0000313" key="11">
    <source>
        <dbReference type="Proteomes" id="UP000460317"/>
    </source>
</evidence>
<dbReference type="GeneID" id="60924281"/>
<evidence type="ECO:0000313" key="7">
    <source>
        <dbReference type="EMBL" id="UYU65629.1"/>
    </source>
</evidence>
<evidence type="ECO:0000313" key="6">
    <source>
        <dbReference type="EMBL" id="RHD86156.1"/>
    </source>
</evidence>
<evidence type="ECO:0000313" key="5">
    <source>
        <dbReference type="EMBL" id="MDC2236576.1"/>
    </source>
</evidence>
<dbReference type="Proteomes" id="UP001217776">
    <property type="component" value="Unassembled WGS sequence"/>
</dbReference>
<dbReference type="Pfam" id="PF20448">
    <property type="entry name" value="DUF6705"/>
    <property type="match status" value="1"/>
</dbReference>
<dbReference type="EMBL" id="CP083680">
    <property type="protein sequence ID" value="UYU65629.1"/>
    <property type="molecule type" value="Genomic_DNA"/>
</dbReference>